<accession>A0A1B7SN51</accession>
<dbReference type="InterPro" id="IPR001623">
    <property type="entry name" value="DnaJ_domain"/>
</dbReference>
<name>A0A1B7SN51_9ASCO</name>
<dbReference type="PRINTS" id="PR00625">
    <property type="entry name" value="JDOMAIN"/>
</dbReference>
<dbReference type="PANTHER" id="PTHR44313">
    <property type="entry name" value="DNAJ HOMOLOG SUBFAMILY C MEMBER 17"/>
    <property type="match status" value="1"/>
</dbReference>
<evidence type="ECO:0000313" key="7">
    <source>
        <dbReference type="Proteomes" id="UP000788993"/>
    </source>
</evidence>
<reference evidence="6" key="1">
    <citation type="journal article" date="2021" name="Open Biol.">
        <title>Shared evolutionary footprints suggest mitochondrial oxidative damage underlies multiple complex I losses in fungi.</title>
        <authorList>
            <person name="Schikora-Tamarit M.A."/>
            <person name="Marcet-Houben M."/>
            <person name="Nosek J."/>
            <person name="Gabaldon T."/>
        </authorList>
    </citation>
    <scope>NUCLEOTIDE SEQUENCE</scope>
    <source>
        <strain evidence="6">NCAIM Y.01608</strain>
    </source>
</reference>
<reference evidence="6" key="2">
    <citation type="submission" date="2021-01" db="EMBL/GenBank/DDBJ databases">
        <authorList>
            <person name="Schikora-Tamarit M.A."/>
        </authorList>
    </citation>
    <scope>NUCLEOTIDE SEQUENCE</scope>
    <source>
        <strain evidence="6">NCAIM Y.01608</strain>
    </source>
</reference>
<organism evidence="6 7">
    <name type="scientific">Ogataea polymorpha</name>
    <dbReference type="NCBI Taxonomy" id="460523"/>
    <lineage>
        <taxon>Eukaryota</taxon>
        <taxon>Fungi</taxon>
        <taxon>Dikarya</taxon>
        <taxon>Ascomycota</taxon>
        <taxon>Saccharomycotina</taxon>
        <taxon>Pichiomycetes</taxon>
        <taxon>Pichiales</taxon>
        <taxon>Pichiaceae</taxon>
        <taxon>Ogataea</taxon>
    </lineage>
</organism>
<dbReference type="InterPro" id="IPR052094">
    <property type="entry name" value="Pre-mRNA-splicing_ERAD"/>
</dbReference>
<dbReference type="InterPro" id="IPR036869">
    <property type="entry name" value="J_dom_sf"/>
</dbReference>
<keyword evidence="5" id="KW-0539">Nucleus</keyword>
<dbReference type="SMART" id="SM00271">
    <property type="entry name" value="DnaJ"/>
    <property type="match status" value="1"/>
</dbReference>
<sequence length="274" mass="32158">MAQVTQEDFSWLLSRPKSAYQLLDVDTNVQSQDLRRAYRKKALVLHPDKNQSPDAEEQFREILVSYRILEEPEWRKRYDEHLTVELERQRARAQQSAHQKSLKEQLLYEESKYRQNQSTAKYRQTKIEQLRRETEQLRRTKMKETASTALNIETDRSRFPCKVRVRWKSKPQITDLVSVEVVQQLMEVFGEVLSVQMNSSTDAIVTYKTWLSAVLAATHDYSQVSDLWDESGLKRMASLLRSAKLEEFDDAGDGKLNFDEYAGLSIYKLSKLVR</sequence>
<dbReference type="PANTHER" id="PTHR44313:SF1">
    <property type="entry name" value="DNAJ HOMOLOG SUBFAMILY C MEMBER 17"/>
    <property type="match status" value="1"/>
</dbReference>
<keyword evidence="7" id="KW-1185">Reference proteome</keyword>
<evidence type="ECO:0000256" key="1">
    <source>
        <dbReference type="ARBA" id="ARBA00004123"/>
    </source>
</evidence>
<evidence type="ECO:0000256" key="4">
    <source>
        <dbReference type="ARBA" id="ARBA00023186"/>
    </source>
</evidence>
<proteinExistence type="predicted"/>
<evidence type="ECO:0000256" key="5">
    <source>
        <dbReference type="ARBA" id="ARBA00023242"/>
    </source>
</evidence>
<keyword evidence="3" id="KW-0963">Cytoplasm</keyword>
<dbReference type="RefSeq" id="XP_018212672.1">
    <property type="nucleotide sequence ID" value="XM_018357269.1"/>
</dbReference>
<protein>
    <submittedName>
        <fullName evidence="6">Uncharacterized protein</fullName>
    </submittedName>
</protein>
<dbReference type="Proteomes" id="UP000788993">
    <property type="component" value="Unassembled WGS sequence"/>
</dbReference>
<dbReference type="CDD" id="cd06257">
    <property type="entry name" value="DnaJ"/>
    <property type="match status" value="1"/>
</dbReference>
<dbReference type="GO" id="GO:0005681">
    <property type="term" value="C:spliceosomal complex"/>
    <property type="evidence" value="ECO:0007669"/>
    <property type="project" value="TreeGrafter"/>
</dbReference>
<comment type="subcellular location">
    <subcellularLocation>
        <location evidence="2">Cytoplasm</location>
    </subcellularLocation>
    <subcellularLocation>
        <location evidence="1">Nucleus</location>
    </subcellularLocation>
</comment>
<dbReference type="GO" id="GO:0005737">
    <property type="term" value="C:cytoplasm"/>
    <property type="evidence" value="ECO:0007669"/>
    <property type="project" value="UniProtKB-SubCell"/>
</dbReference>
<dbReference type="GO" id="GO:0000390">
    <property type="term" value="P:spliceosomal complex disassembly"/>
    <property type="evidence" value="ECO:0007669"/>
    <property type="project" value="TreeGrafter"/>
</dbReference>
<dbReference type="Pfam" id="PF00226">
    <property type="entry name" value="DnaJ"/>
    <property type="match status" value="1"/>
</dbReference>
<gene>
    <name evidence="6" type="ORF">OGATHE_000656</name>
</gene>
<dbReference type="AlphaFoldDB" id="A0A1B7SN51"/>
<evidence type="ECO:0000313" key="6">
    <source>
        <dbReference type="EMBL" id="KAH3678001.1"/>
    </source>
</evidence>
<dbReference type="SUPFAM" id="SSF46565">
    <property type="entry name" value="Chaperone J-domain"/>
    <property type="match status" value="1"/>
</dbReference>
<evidence type="ECO:0000256" key="2">
    <source>
        <dbReference type="ARBA" id="ARBA00004496"/>
    </source>
</evidence>
<evidence type="ECO:0000256" key="3">
    <source>
        <dbReference type="ARBA" id="ARBA00022490"/>
    </source>
</evidence>
<keyword evidence="4" id="KW-0143">Chaperone</keyword>
<dbReference type="EMBL" id="JAEUBD010000095">
    <property type="protein sequence ID" value="KAH3678001.1"/>
    <property type="molecule type" value="Genomic_DNA"/>
</dbReference>
<dbReference type="PROSITE" id="PS50076">
    <property type="entry name" value="DNAJ_2"/>
    <property type="match status" value="1"/>
</dbReference>
<comment type="caution">
    <text evidence="6">The sequence shown here is derived from an EMBL/GenBank/DDBJ whole genome shotgun (WGS) entry which is preliminary data.</text>
</comment>
<dbReference type="Gene3D" id="1.10.287.110">
    <property type="entry name" value="DnaJ domain"/>
    <property type="match status" value="1"/>
</dbReference>